<dbReference type="PANTHER" id="PTHR31814">
    <property type="match status" value="1"/>
</dbReference>
<dbReference type="Gene3D" id="3.30.70.890">
    <property type="entry name" value="GHMP kinase, C-terminal domain"/>
    <property type="match status" value="1"/>
</dbReference>
<evidence type="ECO:0000256" key="4">
    <source>
        <dbReference type="ARBA" id="ARBA00022741"/>
    </source>
</evidence>
<evidence type="ECO:0000313" key="9">
    <source>
        <dbReference type="EMBL" id="BCA86531.1"/>
    </source>
</evidence>
<dbReference type="EC" id="2.7.4.2" evidence="2"/>
<evidence type="ECO:0000256" key="5">
    <source>
        <dbReference type="ARBA" id="ARBA00022777"/>
    </source>
</evidence>
<dbReference type="InterPro" id="IPR036554">
    <property type="entry name" value="GHMP_kinase_C_sf"/>
</dbReference>
<dbReference type="InterPro" id="IPR014721">
    <property type="entry name" value="Ribsml_uS5_D2-typ_fold_subgr"/>
</dbReference>
<evidence type="ECO:0000259" key="7">
    <source>
        <dbReference type="Pfam" id="PF00288"/>
    </source>
</evidence>
<dbReference type="Pfam" id="PF08544">
    <property type="entry name" value="GHMP_kinases_C"/>
    <property type="match status" value="1"/>
</dbReference>
<keyword evidence="3" id="KW-0808">Transferase</keyword>
<protein>
    <recommendedName>
        <fullName evidence="2">phosphomevalonate kinase</fullName>
        <ecNumber evidence="2">2.7.4.2</ecNumber>
    </recommendedName>
</protein>
<dbReference type="InterPro" id="IPR035102">
    <property type="entry name" value="Phosphomevalonate_kinase"/>
</dbReference>
<dbReference type="EMBL" id="AP022822">
    <property type="protein sequence ID" value="BCA86531.1"/>
    <property type="molecule type" value="Genomic_DNA"/>
</dbReference>
<evidence type="ECO:0000256" key="2">
    <source>
        <dbReference type="ARBA" id="ARBA00012958"/>
    </source>
</evidence>
<sequence>MLVEASAPGKLYIAGEYAVVEAGHPAIIIAVDQFITVTITAAKKSGSIQSAQYSELPIKWTRRGGELVLDIRENPFHYILAAIKITEKYAQEQDKQLAFFDLKVTSELDNSNGRKYGLGSSGAVTVATVKALSAFYELSLTPMMTFKLAALAHLEVQGNGSCGDIAASSYGGWIAFSTFDQNWLQKHRQTESITNLLVKEWPQLAITPLPEVSHLRLLIGWTGSPASTSDLVDQVNESRANKQTSTSYEEFLAASKECVEQMVTGFHTKNITLIKKMIKKNRRLLNELTQITNVTIETPALKTLCDLAENYGGAAKSSGAGGGDCGIVITDQKSGILPLMSAWEKAGITPLPLHVYHYPKKVEERTQHESQR</sequence>
<dbReference type="KEGG" id="esg:EsVE80_20540"/>
<evidence type="ECO:0000313" key="10">
    <source>
        <dbReference type="Proteomes" id="UP000502998"/>
    </source>
</evidence>
<comment type="pathway">
    <text evidence="1">Isoprenoid biosynthesis; isopentenyl diphosphate biosynthesis via mevalonate pathway; isopentenyl diphosphate from (R)-mevalonate: step 2/3.</text>
</comment>
<dbReference type="InterPro" id="IPR006204">
    <property type="entry name" value="GHMP_kinase_N_dom"/>
</dbReference>
<dbReference type="RefSeq" id="WP_173103668.1">
    <property type="nucleotide sequence ID" value="NZ_AP022822.1"/>
</dbReference>
<dbReference type="GO" id="GO:0004631">
    <property type="term" value="F:phosphomevalonate kinase activity"/>
    <property type="evidence" value="ECO:0007669"/>
    <property type="project" value="UniProtKB-EC"/>
</dbReference>
<dbReference type="InterPro" id="IPR020568">
    <property type="entry name" value="Ribosomal_Su5_D2-typ_SF"/>
</dbReference>
<evidence type="ECO:0000256" key="3">
    <source>
        <dbReference type="ARBA" id="ARBA00022679"/>
    </source>
</evidence>
<dbReference type="AlphaFoldDB" id="A0A679INU8"/>
<gene>
    <name evidence="9" type="ORF">EsVE80_20540</name>
</gene>
<keyword evidence="6" id="KW-0067">ATP-binding</keyword>
<dbReference type="UniPathway" id="UPA00057">
    <property type="reaction ID" value="UER00099"/>
</dbReference>
<keyword evidence="5 9" id="KW-0418">Kinase</keyword>
<keyword evidence="4" id="KW-0547">Nucleotide-binding</keyword>
<dbReference type="SUPFAM" id="SSF54211">
    <property type="entry name" value="Ribosomal protein S5 domain 2-like"/>
    <property type="match status" value="1"/>
</dbReference>
<dbReference type="NCBIfam" id="TIGR01220">
    <property type="entry name" value="Pmev_kin_Gr_pos"/>
    <property type="match status" value="1"/>
</dbReference>
<dbReference type="GO" id="GO:0005524">
    <property type="term" value="F:ATP binding"/>
    <property type="evidence" value="ECO:0007669"/>
    <property type="project" value="UniProtKB-KW"/>
</dbReference>
<evidence type="ECO:0000256" key="6">
    <source>
        <dbReference type="ARBA" id="ARBA00022840"/>
    </source>
</evidence>
<dbReference type="GO" id="GO:0019287">
    <property type="term" value="P:isopentenyl diphosphate biosynthetic process, mevalonate pathway"/>
    <property type="evidence" value="ECO:0007669"/>
    <property type="project" value="UniProtKB-UniPathway"/>
</dbReference>
<evidence type="ECO:0000259" key="8">
    <source>
        <dbReference type="Pfam" id="PF08544"/>
    </source>
</evidence>
<evidence type="ECO:0000256" key="1">
    <source>
        <dbReference type="ARBA" id="ARBA00005017"/>
    </source>
</evidence>
<accession>A0A679INU8</accession>
<dbReference type="Pfam" id="PF00288">
    <property type="entry name" value="GHMP_kinases_N"/>
    <property type="match status" value="1"/>
</dbReference>
<dbReference type="Gene3D" id="3.30.230.10">
    <property type="match status" value="1"/>
</dbReference>
<feature type="domain" description="GHMP kinase N-terminal" evidence="7">
    <location>
        <begin position="78"/>
        <end position="172"/>
    </location>
</feature>
<reference evidence="9 10" key="1">
    <citation type="submission" date="2020-02" db="EMBL/GenBank/DDBJ databases">
        <title>Characterization of vanA genotype vancomycin-resistant Enterococcus saigonensis VE80.</title>
        <authorList>
            <person name="Harada T."/>
            <person name="Motooka D."/>
            <person name="Nakamura S."/>
            <person name="Yamamoto Y."/>
            <person name="Kawahara R."/>
            <person name="Kawatsu K."/>
        </authorList>
    </citation>
    <scope>NUCLEOTIDE SEQUENCE [LARGE SCALE GENOMIC DNA]</scope>
    <source>
        <strain evidence="9 10">VE80</strain>
    </source>
</reference>
<keyword evidence="10" id="KW-1185">Reference proteome</keyword>
<dbReference type="InterPro" id="IPR005917">
    <property type="entry name" value="Pmev_kinase_bact"/>
</dbReference>
<dbReference type="PANTHER" id="PTHR31814:SF2">
    <property type="entry name" value="PHOSPHOMEVALONATE KINASE"/>
    <property type="match status" value="1"/>
</dbReference>
<organism evidence="9 10">
    <name type="scientific">Enterococcus saigonensis</name>
    <dbReference type="NCBI Taxonomy" id="1805431"/>
    <lineage>
        <taxon>Bacteria</taxon>
        <taxon>Bacillati</taxon>
        <taxon>Bacillota</taxon>
        <taxon>Bacilli</taxon>
        <taxon>Lactobacillales</taxon>
        <taxon>Enterococcaceae</taxon>
        <taxon>Enterococcus</taxon>
    </lineage>
</organism>
<name>A0A679INU8_9ENTE</name>
<dbReference type="Proteomes" id="UP000502998">
    <property type="component" value="Chromosome"/>
</dbReference>
<proteinExistence type="predicted"/>
<feature type="domain" description="GHMP kinase C-terminal" evidence="8">
    <location>
        <begin position="263"/>
        <end position="334"/>
    </location>
</feature>
<dbReference type="InterPro" id="IPR013750">
    <property type="entry name" value="GHMP_kinase_C_dom"/>
</dbReference>
<dbReference type="PRINTS" id="PR00959">
    <property type="entry name" value="MEVGALKINASE"/>
</dbReference>
<dbReference type="SUPFAM" id="SSF55060">
    <property type="entry name" value="GHMP Kinase, C-terminal domain"/>
    <property type="match status" value="1"/>
</dbReference>